<evidence type="ECO:0000313" key="4">
    <source>
        <dbReference type="Proteomes" id="UP000601223"/>
    </source>
</evidence>
<dbReference type="Proteomes" id="UP000601223">
    <property type="component" value="Unassembled WGS sequence"/>
</dbReference>
<dbReference type="InterPro" id="IPR021454">
    <property type="entry name" value="DUF3105"/>
</dbReference>
<sequence>MVEFQPHEPQNQPHSQPYGQPQPLPPYAQPQQSKAVWPWLVGGLVLLLCACSGLGVGGYLVYQAREDAPSGPSAGQTLPPVTADNWRDVLTSIEGVRDYFSPGTLSQNHAPGPVDYPQQPPVGGEHYMEWQTCTGMVYTEPIASERAVHSLEHGAVWITYRPGLADADVQALAGLVSARDYLMLSPFPGQDAPISVQAWGYQLKLDRADDSRLTAFIATARLNAAPEPGAPCSGGSTATGPLPAAGTAT</sequence>
<evidence type="ECO:0008006" key="5">
    <source>
        <dbReference type="Google" id="ProtNLM"/>
    </source>
</evidence>
<evidence type="ECO:0000256" key="1">
    <source>
        <dbReference type="SAM" id="MobiDB-lite"/>
    </source>
</evidence>
<dbReference type="EMBL" id="BONF01000033">
    <property type="protein sequence ID" value="GIF84105.1"/>
    <property type="molecule type" value="Genomic_DNA"/>
</dbReference>
<dbReference type="RefSeq" id="WP_203751869.1">
    <property type="nucleotide sequence ID" value="NZ_BONF01000033.1"/>
</dbReference>
<gene>
    <name evidence="3" type="ORF">Cba03nite_54540</name>
</gene>
<keyword evidence="2" id="KW-1133">Transmembrane helix</keyword>
<feature type="region of interest" description="Disordered" evidence="1">
    <location>
        <begin position="227"/>
        <end position="249"/>
    </location>
</feature>
<dbReference type="AlphaFoldDB" id="A0A8J3JS34"/>
<keyword evidence="4" id="KW-1185">Reference proteome</keyword>
<keyword evidence="2" id="KW-0812">Transmembrane</keyword>
<accession>A0A8J3JS34</accession>
<protein>
    <recommendedName>
        <fullName evidence="5">DUF3105 domain-containing protein</fullName>
    </recommendedName>
</protein>
<reference evidence="3 4" key="1">
    <citation type="submission" date="2021-01" db="EMBL/GenBank/DDBJ databases">
        <title>Whole genome shotgun sequence of Catellatospora bangladeshensis NBRC 107357.</title>
        <authorList>
            <person name="Komaki H."/>
            <person name="Tamura T."/>
        </authorList>
    </citation>
    <scope>NUCLEOTIDE SEQUENCE [LARGE SCALE GENOMIC DNA]</scope>
    <source>
        <strain evidence="3 4">NBRC 107357</strain>
    </source>
</reference>
<evidence type="ECO:0000256" key="2">
    <source>
        <dbReference type="SAM" id="Phobius"/>
    </source>
</evidence>
<evidence type="ECO:0000313" key="3">
    <source>
        <dbReference type="EMBL" id="GIF84105.1"/>
    </source>
</evidence>
<name>A0A8J3JS34_9ACTN</name>
<feature type="compositionally biased region" description="Low complexity" evidence="1">
    <location>
        <begin position="234"/>
        <end position="249"/>
    </location>
</feature>
<proteinExistence type="predicted"/>
<organism evidence="3 4">
    <name type="scientific">Catellatospora bangladeshensis</name>
    <dbReference type="NCBI Taxonomy" id="310355"/>
    <lineage>
        <taxon>Bacteria</taxon>
        <taxon>Bacillati</taxon>
        <taxon>Actinomycetota</taxon>
        <taxon>Actinomycetes</taxon>
        <taxon>Micromonosporales</taxon>
        <taxon>Micromonosporaceae</taxon>
        <taxon>Catellatospora</taxon>
    </lineage>
</organism>
<dbReference type="Pfam" id="PF11303">
    <property type="entry name" value="DUF3105"/>
    <property type="match status" value="1"/>
</dbReference>
<feature type="transmembrane region" description="Helical" evidence="2">
    <location>
        <begin position="36"/>
        <end position="62"/>
    </location>
</feature>
<keyword evidence="2" id="KW-0472">Membrane</keyword>
<comment type="caution">
    <text evidence="3">The sequence shown here is derived from an EMBL/GenBank/DDBJ whole genome shotgun (WGS) entry which is preliminary data.</text>
</comment>
<feature type="region of interest" description="Disordered" evidence="1">
    <location>
        <begin position="1"/>
        <end position="29"/>
    </location>
</feature>